<evidence type="ECO:0000256" key="12">
    <source>
        <dbReference type="ARBA" id="ARBA00023136"/>
    </source>
</evidence>
<dbReference type="InterPro" id="IPR003594">
    <property type="entry name" value="HATPase_dom"/>
</dbReference>
<keyword evidence="6 14" id="KW-0812">Transmembrane</keyword>
<dbReference type="Gene3D" id="1.10.287.130">
    <property type="match status" value="1"/>
</dbReference>
<keyword evidence="17" id="KW-1185">Reference proteome</keyword>
<evidence type="ECO:0000313" key="17">
    <source>
        <dbReference type="Proteomes" id="UP000236724"/>
    </source>
</evidence>
<dbReference type="CDD" id="cd16922">
    <property type="entry name" value="HATPase_EvgS-ArcB-TorS-like"/>
    <property type="match status" value="1"/>
</dbReference>
<name>A0A1H6F933_9GAMM</name>
<keyword evidence="10 14" id="KW-1133">Transmembrane helix</keyword>
<evidence type="ECO:0000256" key="8">
    <source>
        <dbReference type="ARBA" id="ARBA00022777"/>
    </source>
</evidence>
<evidence type="ECO:0000256" key="5">
    <source>
        <dbReference type="ARBA" id="ARBA00022679"/>
    </source>
</evidence>
<evidence type="ECO:0000313" key="16">
    <source>
        <dbReference type="EMBL" id="SEH06103.1"/>
    </source>
</evidence>
<evidence type="ECO:0000256" key="6">
    <source>
        <dbReference type="ARBA" id="ARBA00022692"/>
    </source>
</evidence>
<evidence type="ECO:0000256" key="7">
    <source>
        <dbReference type="ARBA" id="ARBA00022741"/>
    </source>
</evidence>
<keyword evidence="12 14" id="KW-0472">Membrane</keyword>
<dbReference type="GO" id="GO:0000155">
    <property type="term" value="F:phosphorelay sensor kinase activity"/>
    <property type="evidence" value="ECO:0007669"/>
    <property type="project" value="InterPro"/>
</dbReference>
<dbReference type="SUPFAM" id="SSF55874">
    <property type="entry name" value="ATPase domain of HSP90 chaperone/DNA topoisomerase II/histidine kinase"/>
    <property type="match status" value="1"/>
</dbReference>
<dbReference type="InterPro" id="IPR005467">
    <property type="entry name" value="His_kinase_dom"/>
</dbReference>
<feature type="domain" description="Histidine kinase" evidence="15">
    <location>
        <begin position="350"/>
        <end position="576"/>
    </location>
</feature>
<dbReference type="PANTHER" id="PTHR43711:SF26">
    <property type="entry name" value="SENSOR HISTIDINE KINASE RCSC"/>
    <property type="match status" value="1"/>
</dbReference>
<accession>A0A1H6F933</accession>
<dbReference type="FunFam" id="3.30.565.10:FF:000010">
    <property type="entry name" value="Sensor histidine kinase RcsC"/>
    <property type="match status" value="1"/>
</dbReference>
<keyword evidence="13" id="KW-0175">Coiled coil</keyword>
<feature type="transmembrane region" description="Helical" evidence="14">
    <location>
        <begin position="12"/>
        <end position="36"/>
    </location>
</feature>
<keyword evidence="5 16" id="KW-0808">Transferase</keyword>
<evidence type="ECO:0000256" key="10">
    <source>
        <dbReference type="ARBA" id="ARBA00022989"/>
    </source>
</evidence>
<dbReference type="FunFam" id="1.10.287.130:FF:000004">
    <property type="entry name" value="Ethylene receptor 1"/>
    <property type="match status" value="1"/>
</dbReference>
<dbReference type="Pfam" id="PF00512">
    <property type="entry name" value="HisKA"/>
    <property type="match status" value="1"/>
</dbReference>
<protein>
    <recommendedName>
        <fullName evidence="3">histidine kinase</fullName>
        <ecNumber evidence="3">2.7.13.3</ecNumber>
    </recommendedName>
</protein>
<reference evidence="16 17" key="1">
    <citation type="submission" date="2016-10" db="EMBL/GenBank/DDBJ databases">
        <authorList>
            <person name="de Groot N.N."/>
        </authorList>
    </citation>
    <scope>NUCLEOTIDE SEQUENCE [LARGE SCALE GENOMIC DNA]</scope>
    <source>
        <strain evidence="16">MBHS1</strain>
    </source>
</reference>
<evidence type="ECO:0000256" key="4">
    <source>
        <dbReference type="ARBA" id="ARBA00022553"/>
    </source>
</evidence>
<evidence type="ECO:0000256" key="9">
    <source>
        <dbReference type="ARBA" id="ARBA00022840"/>
    </source>
</evidence>
<comment type="catalytic activity">
    <reaction evidence="1">
        <text>ATP + protein L-histidine = ADP + protein N-phospho-L-histidine.</text>
        <dbReference type="EC" id="2.7.13.3"/>
    </reaction>
</comment>
<dbReference type="InterPro" id="IPR003661">
    <property type="entry name" value="HisK_dim/P_dom"/>
</dbReference>
<dbReference type="PANTHER" id="PTHR43711">
    <property type="entry name" value="TWO-COMPONENT HISTIDINE KINASE"/>
    <property type="match status" value="1"/>
</dbReference>
<dbReference type="SMART" id="SM00387">
    <property type="entry name" value="HATPase_c"/>
    <property type="match status" value="1"/>
</dbReference>
<dbReference type="GO" id="GO:0016020">
    <property type="term" value="C:membrane"/>
    <property type="evidence" value="ECO:0007669"/>
    <property type="project" value="UniProtKB-SubCell"/>
</dbReference>
<dbReference type="Gene3D" id="3.30.565.10">
    <property type="entry name" value="Histidine kinase-like ATPase, C-terminal domain"/>
    <property type="match status" value="1"/>
</dbReference>
<keyword evidence="7" id="KW-0547">Nucleotide-binding</keyword>
<evidence type="ECO:0000256" key="1">
    <source>
        <dbReference type="ARBA" id="ARBA00000085"/>
    </source>
</evidence>
<keyword evidence="11" id="KW-0902">Two-component regulatory system</keyword>
<sequence>MLLSKFHTPLSFRVYATIFLLVSGLLFAILAGFMLYQIDAVKSAAQQRDEEAAYWELQRSVNMLLDSMKILHQRIANWGETHQQLQTPTYYDYWQQSRLQDIHLPRQIMALELYDAKGKQLGRSKNHENRLPLQLESLPKLEPIIQIVKDQNDPVLVYSAAIFKLGGSPGNADKQQISGFVAYQIKLLPALRNQIRFRIIEPASIRLPMDTTQTLTITALIKNLRYHRSQFKDTQDLEQVMISGLWNIGTLLFLLSLLYYVLGWFLFGRPLHRLVFYVNRLRQQKYEKNEHVKLPTLPLKELETLRLSLQQYQQELHQSYIELTQNNLELENAITEARQANRVKSQFLANMSHELRTPMNAIIGYSELLEEEAEETEGANFSTEISHIINAGRHLLSIINDVLDLSKIEAGKATLHLETVTLDNILQDVMSITTPLAQKNTNLLHLEKNTEILQIRTDVTKLRQNLCNLLSNAAKFTHKSTIYLKVGDIVKHNQQDQEITYLVFQVVDCGIGMTPEQLSRVFDAFAQADASTTREYGGTGLGLTITRSFCEMLGGDLNVESQVGQGTTFTMHLPLL</sequence>
<dbReference type="InterPro" id="IPR004358">
    <property type="entry name" value="Sig_transdc_His_kin-like_C"/>
</dbReference>
<dbReference type="InterPro" id="IPR036097">
    <property type="entry name" value="HisK_dim/P_sf"/>
</dbReference>
<keyword evidence="4" id="KW-0597">Phosphoprotein</keyword>
<feature type="transmembrane region" description="Helical" evidence="14">
    <location>
        <begin position="245"/>
        <end position="267"/>
    </location>
</feature>
<dbReference type="AlphaFoldDB" id="A0A1H6F933"/>
<dbReference type="Pfam" id="PF02518">
    <property type="entry name" value="HATPase_c"/>
    <property type="match status" value="1"/>
</dbReference>
<evidence type="ECO:0000256" key="3">
    <source>
        <dbReference type="ARBA" id="ARBA00012438"/>
    </source>
</evidence>
<evidence type="ECO:0000256" key="13">
    <source>
        <dbReference type="SAM" id="Coils"/>
    </source>
</evidence>
<dbReference type="GO" id="GO:0005524">
    <property type="term" value="F:ATP binding"/>
    <property type="evidence" value="ECO:0007669"/>
    <property type="project" value="UniProtKB-KW"/>
</dbReference>
<keyword evidence="9" id="KW-0067">ATP-binding</keyword>
<dbReference type="PROSITE" id="PS50109">
    <property type="entry name" value="HIS_KIN"/>
    <property type="match status" value="1"/>
</dbReference>
<organism evidence="16 17">
    <name type="scientific">Candidatus Venteria ishoeyi</name>
    <dbReference type="NCBI Taxonomy" id="1899563"/>
    <lineage>
        <taxon>Bacteria</taxon>
        <taxon>Pseudomonadati</taxon>
        <taxon>Pseudomonadota</taxon>
        <taxon>Gammaproteobacteria</taxon>
        <taxon>Thiotrichales</taxon>
        <taxon>Thiotrichaceae</taxon>
        <taxon>Venteria</taxon>
    </lineage>
</organism>
<feature type="coiled-coil region" evidence="13">
    <location>
        <begin position="302"/>
        <end position="340"/>
    </location>
</feature>
<dbReference type="EC" id="2.7.13.3" evidence="3"/>
<comment type="subcellular location">
    <subcellularLocation>
        <location evidence="2">Membrane</location>
    </subcellularLocation>
</comment>
<dbReference type="InterPro" id="IPR036890">
    <property type="entry name" value="HATPase_C_sf"/>
</dbReference>
<evidence type="ECO:0000256" key="11">
    <source>
        <dbReference type="ARBA" id="ARBA00023012"/>
    </source>
</evidence>
<dbReference type="SMART" id="SM00388">
    <property type="entry name" value="HisKA"/>
    <property type="match status" value="1"/>
</dbReference>
<dbReference type="CDD" id="cd00082">
    <property type="entry name" value="HisKA"/>
    <property type="match status" value="1"/>
</dbReference>
<evidence type="ECO:0000259" key="15">
    <source>
        <dbReference type="PROSITE" id="PS50109"/>
    </source>
</evidence>
<dbReference type="InterPro" id="IPR050736">
    <property type="entry name" value="Sensor_HK_Regulatory"/>
</dbReference>
<keyword evidence="8 16" id="KW-0418">Kinase</keyword>
<dbReference type="SUPFAM" id="SSF47384">
    <property type="entry name" value="Homodimeric domain of signal transducing histidine kinase"/>
    <property type="match status" value="1"/>
</dbReference>
<dbReference type="Proteomes" id="UP000236724">
    <property type="component" value="Unassembled WGS sequence"/>
</dbReference>
<gene>
    <name evidence="16" type="primary">luxQ_11</name>
    <name evidence="16" type="ORF">MBHS_01958</name>
</gene>
<proteinExistence type="predicted"/>
<dbReference type="EMBL" id="FMSV02000429">
    <property type="protein sequence ID" value="SEH06103.1"/>
    <property type="molecule type" value="Genomic_DNA"/>
</dbReference>
<evidence type="ECO:0000256" key="14">
    <source>
        <dbReference type="SAM" id="Phobius"/>
    </source>
</evidence>
<dbReference type="PRINTS" id="PR00344">
    <property type="entry name" value="BCTRLSENSOR"/>
</dbReference>
<evidence type="ECO:0000256" key="2">
    <source>
        <dbReference type="ARBA" id="ARBA00004370"/>
    </source>
</evidence>